<organism evidence="6 7">
    <name type="scientific">Rothia kristinae</name>
    <dbReference type="NCBI Taxonomy" id="37923"/>
    <lineage>
        <taxon>Bacteria</taxon>
        <taxon>Bacillati</taxon>
        <taxon>Actinomycetota</taxon>
        <taxon>Actinomycetes</taxon>
        <taxon>Micrococcales</taxon>
        <taxon>Micrococcaceae</taxon>
        <taxon>Rothia</taxon>
    </lineage>
</organism>
<dbReference type="Proteomes" id="UP000053171">
    <property type="component" value="Unassembled WGS sequence"/>
</dbReference>
<dbReference type="EMBL" id="LJBJ02000004">
    <property type="protein sequence ID" value="OAX52421.1"/>
    <property type="molecule type" value="Genomic_DNA"/>
</dbReference>
<evidence type="ECO:0000256" key="1">
    <source>
        <dbReference type="ARBA" id="ARBA00022679"/>
    </source>
</evidence>
<dbReference type="InterPro" id="IPR016181">
    <property type="entry name" value="Acyl_CoA_acyltransferase"/>
</dbReference>
<dbReference type="PANTHER" id="PTHR43072">
    <property type="entry name" value="N-ACETYLTRANSFERASE"/>
    <property type="match status" value="1"/>
</dbReference>
<comment type="catalytic activity">
    <reaction evidence="4">
        <text>L-methionine sulfone + acetyl-CoA = N-acetyl-L-methionine sulfone + CoA + H(+)</text>
        <dbReference type="Rhea" id="RHEA:47656"/>
        <dbReference type="ChEBI" id="CHEBI:15378"/>
        <dbReference type="ChEBI" id="CHEBI:57287"/>
        <dbReference type="ChEBI" id="CHEBI:57288"/>
        <dbReference type="ChEBI" id="CHEBI:87824"/>
        <dbReference type="ChEBI" id="CHEBI:87825"/>
    </reaction>
</comment>
<reference evidence="6" key="1">
    <citation type="submission" date="2016-06" db="EMBL/GenBank/DDBJ databases">
        <title>Identification of putative biosynthetic pathways for the production of bioactive secondary metabolites by the marine actinomycete Kocuria kristinae RUTW2-3.</title>
        <authorList>
            <person name="Waterworth S.C."/>
            <person name="Walmsley T.A."/>
            <person name="Matongo T."/>
            <person name="Davies-Coleman M.T."/>
            <person name="Dorrington R.A."/>
        </authorList>
    </citation>
    <scope>NUCLEOTIDE SEQUENCE [LARGE SCALE GENOMIC DNA]</scope>
    <source>
        <strain evidence="6">RUTW2-3</strain>
    </source>
</reference>
<proteinExistence type="predicted"/>
<dbReference type="PANTHER" id="PTHR43072:SF23">
    <property type="entry name" value="UPF0039 PROTEIN C11D3.02C"/>
    <property type="match status" value="1"/>
</dbReference>
<gene>
    <name evidence="6" type="ORF">AN277_0203460</name>
</gene>
<name>A0A199NUN6_9MICC</name>
<dbReference type="SUPFAM" id="SSF55729">
    <property type="entry name" value="Acyl-CoA N-acyltransferases (Nat)"/>
    <property type="match status" value="1"/>
</dbReference>
<dbReference type="FunFam" id="3.40.630.30:FF:000026">
    <property type="entry name" value="Phosphinothricin acetyltransferase"/>
    <property type="match status" value="1"/>
</dbReference>
<dbReference type="CDD" id="cd04301">
    <property type="entry name" value="NAT_SF"/>
    <property type="match status" value="1"/>
</dbReference>
<evidence type="ECO:0000259" key="5">
    <source>
        <dbReference type="PROSITE" id="PS51186"/>
    </source>
</evidence>
<dbReference type="AlphaFoldDB" id="A0A199NUN6"/>
<evidence type="ECO:0000256" key="4">
    <source>
        <dbReference type="ARBA" id="ARBA00051334"/>
    </source>
</evidence>
<sequence>MRIRTAEHRDVPAITGIYNDAVENTTAIWNDATVDDADRLGWLTRHREAGHPVLVAVDEDDAVLGYATYGPWRDFDGYARTVEHSVYVHRDARGGGIGRALMEELIDAARARGMHVMVAGIDAGNTGSIHLHERLGFTRVGLLPQVGRKFDRWLDLAFLQLTLD</sequence>
<comment type="caution">
    <text evidence="6">The sequence shown here is derived from an EMBL/GenBank/DDBJ whole genome shotgun (WGS) entry which is preliminary data.</text>
</comment>
<evidence type="ECO:0000256" key="2">
    <source>
        <dbReference type="ARBA" id="ARBA00023315"/>
    </source>
</evidence>
<comment type="catalytic activity">
    <reaction evidence="3">
        <text>L-methionine sulfoximine + acetyl-CoA = N-acetyl-L-methionine sulfoximine + CoA + H(+)</text>
        <dbReference type="Rhea" id="RHEA:47660"/>
        <dbReference type="ChEBI" id="CHEBI:15378"/>
        <dbReference type="ChEBI" id="CHEBI:57287"/>
        <dbReference type="ChEBI" id="CHEBI:57288"/>
        <dbReference type="ChEBI" id="CHEBI:87826"/>
        <dbReference type="ChEBI" id="CHEBI:87827"/>
    </reaction>
</comment>
<dbReference type="InterPro" id="IPR000182">
    <property type="entry name" value="GNAT_dom"/>
</dbReference>
<keyword evidence="7" id="KW-1185">Reference proteome</keyword>
<evidence type="ECO:0000313" key="7">
    <source>
        <dbReference type="Proteomes" id="UP000053171"/>
    </source>
</evidence>
<evidence type="ECO:0000256" key="3">
    <source>
        <dbReference type="ARBA" id="ARBA00050603"/>
    </source>
</evidence>
<dbReference type="Pfam" id="PF00583">
    <property type="entry name" value="Acetyltransf_1"/>
    <property type="match status" value="1"/>
</dbReference>
<protein>
    <submittedName>
        <fullName evidence="6">Acetyltransferase</fullName>
    </submittedName>
</protein>
<keyword evidence="1" id="KW-0808">Transferase</keyword>
<dbReference type="GO" id="GO:0016747">
    <property type="term" value="F:acyltransferase activity, transferring groups other than amino-acyl groups"/>
    <property type="evidence" value="ECO:0007669"/>
    <property type="project" value="InterPro"/>
</dbReference>
<accession>A0A199NUN6</accession>
<keyword evidence="2" id="KW-0012">Acyltransferase</keyword>
<dbReference type="Gene3D" id="3.40.630.30">
    <property type="match status" value="1"/>
</dbReference>
<dbReference type="RefSeq" id="WP_064725078.1">
    <property type="nucleotide sequence ID" value="NZ_LJBJ02000004.1"/>
</dbReference>
<feature type="domain" description="N-acetyltransferase" evidence="5">
    <location>
        <begin position="1"/>
        <end position="164"/>
    </location>
</feature>
<dbReference type="PROSITE" id="PS51186">
    <property type="entry name" value="GNAT"/>
    <property type="match status" value="1"/>
</dbReference>
<evidence type="ECO:0000313" key="6">
    <source>
        <dbReference type="EMBL" id="OAX52421.1"/>
    </source>
</evidence>